<sequence length="159" mass="17174">MKNTSNYLNEINQLSSSPTLELVLSANILNYFQIRPLGRLNASPRSDCLGVPNGAQLPHPVNCNQFILCENNIGLTLTCRSSHPHFDRCSGRCVDDILVCMITDCNGAPTPPPTPTDPPTDPPVTQPPTTPEIPTVSTEGVTIEPEPTTTTRFVVPTVP</sequence>
<protein>
    <recommendedName>
        <fullName evidence="4">Chitin-binding type-2 domain-containing protein</fullName>
    </recommendedName>
</protein>
<evidence type="ECO:0000256" key="1">
    <source>
        <dbReference type="SAM" id="MobiDB-lite"/>
    </source>
</evidence>
<dbReference type="Proteomes" id="UP001153620">
    <property type="component" value="Chromosome 4"/>
</dbReference>
<reference evidence="2" key="2">
    <citation type="submission" date="2022-10" db="EMBL/GenBank/DDBJ databases">
        <authorList>
            <consortium name="ENA_rothamsted_submissions"/>
            <consortium name="culmorum"/>
            <person name="King R."/>
        </authorList>
    </citation>
    <scope>NUCLEOTIDE SEQUENCE</scope>
</reference>
<evidence type="ECO:0008006" key="4">
    <source>
        <dbReference type="Google" id="ProtNLM"/>
    </source>
</evidence>
<proteinExistence type="predicted"/>
<feature type="compositionally biased region" description="Low complexity" evidence="1">
    <location>
        <begin position="147"/>
        <end position="159"/>
    </location>
</feature>
<evidence type="ECO:0000313" key="3">
    <source>
        <dbReference type="Proteomes" id="UP001153620"/>
    </source>
</evidence>
<dbReference type="GO" id="GO:0008061">
    <property type="term" value="F:chitin binding"/>
    <property type="evidence" value="ECO:0007669"/>
    <property type="project" value="InterPro"/>
</dbReference>
<dbReference type="InterPro" id="IPR036508">
    <property type="entry name" value="Chitin-bd_dom_sf"/>
</dbReference>
<dbReference type="SUPFAM" id="SSF57625">
    <property type="entry name" value="Invertebrate chitin-binding proteins"/>
    <property type="match status" value="1"/>
</dbReference>
<dbReference type="OrthoDB" id="7715815at2759"/>
<evidence type="ECO:0000313" key="2">
    <source>
        <dbReference type="EMBL" id="CAG9811490.1"/>
    </source>
</evidence>
<feature type="compositionally biased region" description="Pro residues" evidence="1">
    <location>
        <begin position="109"/>
        <end position="131"/>
    </location>
</feature>
<feature type="region of interest" description="Disordered" evidence="1">
    <location>
        <begin position="109"/>
        <end position="159"/>
    </location>
</feature>
<dbReference type="EMBL" id="OU895880">
    <property type="protein sequence ID" value="CAG9811490.1"/>
    <property type="molecule type" value="Genomic_DNA"/>
</dbReference>
<name>A0A9N9S753_9DIPT</name>
<reference evidence="2" key="1">
    <citation type="submission" date="2022-01" db="EMBL/GenBank/DDBJ databases">
        <authorList>
            <person name="King R."/>
        </authorList>
    </citation>
    <scope>NUCLEOTIDE SEQUENCE</scope>
</reference>
<organism evidence="2 3">
    <name type="scientific">Chironomus riparius</name>
    <dbReference type="NCBI Taxonomy" id="315576"/>
    <lineage>
        <taxon>Eukaryota</taxon>
        <taxon>Metazoa</taxon>
        <taxon>Ecdysozoa</taxon>
        <taxon>Arthropoda</taxon>
        <taxon>Hexapoda</taxon>
        <taxon>Insecta</taxon>
        <taxon>Pterygota</taxon>
        <taxon>Neoptera</taxon>
        <taxon>Endopterygota</taxon>
        <taxon>Diptera</taxon>
        <taxon>Nematocera</taxon>
        <taxon>Chironomoidea</taxon>
        <taxon>Chironomidae</taxon>
        <taxon>Chironominae</taxon>
        <taxon>Chironomus</taxon>
    </lineage>
</organism>
<dbReference type="AlphaFoldDB" id="A0A9N9S753"/>
<keyword evidence="3" id="KW-1185">Reference proteome</keyword>
<accession>A0A9N9S753</accession>
<gene>
    <name evidence="2" type="ORF">CHIRRI_LOCUS14298</name>
</gene>